<accession>A0ABR6VRV9</accession>
<dbReference type="EMBL" id="JACOAF010000020">
    <property type="protein sequence ID" value="MBC3539634.1"/>
    <property type="molecule type" value="Genomic_DNA"/>
</dbReference>
<keyword evidence="3" id="KW-1185">Reference proteome</keyword>
<gene>
    <name evidence="2" type="ORF">H7U12_08060</name>
</gene>
<feature type="transmembrane region" description="Helical" evidence="1">
    <location>
        <begin position="24"/>
        <end position="41"/>
    </location>
</feature>
<proteinExistence type="predicted"/>
<protein>
    <recommendedName>
        <fullName evidence="4">YbbR-like domain-containing protein</fullName>
    </recommendedName>
</protein>
<name>A0ABR6VRV9_9BACT</name>
<keyword evidence="1" id="KW-0812">Transmembrane</keyword>
<evidence type="ECO:0000313" key="3">
    <source>
        <dbReference type="Proteomes" id="UP000659698"/>
    </source>
</evidence>
<organism evidence="2 3">
    <name type="scientific">Rufibacter sediminis</name>
    <dbReference type="NCBI Taxonomy" id="2762756"/>
    <lineage>
        <taxon>Bacteria</taxon>
        <taxon>Pseudomonadati</taxon>
        <taxon>Bacteroidota</taxon>
        <taxon>Cytophagia</taxon>
        <taxon>Cytophagales</taxon>
        <taxon>Hymenobacteraceae</taxon>
        <taxon>Rufibacter</taxon>
    </lineage>
</organism>
<evidence type="ECO:0008006" key="4">
    <source>
        <dbReference type="Google" id="ProtNLM"/>
    </source>
</evidence>
<reference evidence="2 3" key="1">
    <citation type="journal article" date="2019" name="Int. J. Syst. Evol. Microbiol.">
        <title>Rufibacter sediminis sp. nov., isolated from freshwater lake sediment.</title>
        <authorList>
            <person name="Qu J.H."/>
            <person name="Zhang L.J."/>
            <person name="Fu Y.H."/>
            <person name="Li H.F."/>
        </authorList>
    </citation>
    <scope>NUCLEOTIDE SEQUENCE [LARGE SCALE GENOMIC DNA]</scope>
    <source>
        <strain evidence="2 3">H-1</strain>
    </source>
</reference>
<comment type="caution">
    <text evidence="2">The sequence shown here is derived from an EMBL/GenBank/DDBJ whole genome shotgun (WGS) entry which is preliminary data.</text>
</comment>
<evidence type="ECO:0000256" key="1">
    <source>
        <dbReference type="SAM" id="Phobius"/>
    </source>
</evidence>
<sequence>MPFNKTKQALLWLLRPFSPKQKQYWRVVLLCFITAATFWLLNALNKSYTTQVSYPILFRYNAKEYVPVKPLPEEVTINVTGKGWKLLRKNLLFNVKPAELTIRNLQTVKRLPGHALRPAISNVLDGLNLNFVVTDTVSFDFDRLVTRKLPLAIDTTQVKVAPGHVFMGSVKILPDSVTFTGPELILNQFPNPFPLTLPNQNFAAPFKGDVPLTYDYTSLVKADVSEAEVQFRVIALERKEIIVQPTLQNFPSGYRLRLVNGPVVLQYAYLPRNRDSIQVEQFLVALDFQKFNPADSTIVPTVLQKAPKTRQVTLLPGKVQISLMPE</sequence>
<dbReference type="RefSeq" id="WP_186635662.1">
    <property type="nucleotide sequence ID" value="NZ_JACOAF010000020.1"/>
</dbReference>
<dbReference type="Proteomes" id="UP000659698">
    <property type="component" value="Unassembled WGS sequence"/>
</dbReference>
<evidence type="ECO:0000313" key="2">
    <source>
        <dbReference type="EMBL" id="MBC3539634.1"/>
    </source>
</evidence>
<keyword evidence="1" id="KW-1133">Transmembrane helix</keyword>
<keyword evidence="1" id="KW-0472">Membrane</keyword>